<feature type="region of interest" description="Disordered" evidence="1">
    <location>
        <begin position="1"/>
        <end position="20"/>
    </location>
</feature>
<dbReference type="EMBL" id="FNSO01000004">
    <property type="protein sequence ID" value="SEC49407.1"/>
    <property type="molecule type" value="Genomic_DNA"/>
</dbReference>
<evidence type="ECO:0000313" key="3">
    <source>
        <dbReference type="Proteomes" id="UP000199622"/>
    </source>
</evidence>
<keyword evidence="3" id="KW-1185">Reference proteome</keyword>
<dbReference type="AlphaFoldDB" id="A0A1H4SZ18"/>
<name>A0A1H4SZ18_9PSEU</name>
<proteinExistence type="predicted"/>
<accession>A0A1H4SZ18</accession>
<feature type="compositionally biased region" description="Polar residues" evidence="1">
    <location>
        <begin position="1"/>
        <end position="12"/>
    </location>
</feature>
<gene>
    <name evidence="2" type="ORF">SAMN04489727_3957</name>
</gene>
<sequence>MNTVESTVNTTPAPDPLALGRPEQPVAAICDQFFAHGGAVAGRAVPAVPGGRAPLSVGDLLGVVQGG</sequence>
<dbReference type="RefSeq" id="WP_091309439.1">
    <property type="nucleotide sequence ID" value="NZ_FNSO01000004.1"/>
</dbReference>
<organism evidence="2 3">
    <name type="scientific">Amycolatopsis tolypomycina</name>
    <dbReference type="NCBI Taxonomy" id="208445"/>
    <lineage>
        <taxon>Bacteria</taxon>
        <taxon>Bacillati</taxon>
        <taxon>Actinomycetota</taxon>
        <taxon>Actinomycetes</taxon>
        <taxon>Pseudonocardiales</taxon>
        <taxon>Pseudonocardiaceae</taxon>
        <taxon>Amycolatopsis</taxon>
    </lineage>
</organism>
<evidence type="ECO:0000256" key="1">
    <source>
        <dbReference type="SAM" id="MobiDB-lite"/>
    </source>
</evidence>
<dbReference type="STRING" id="208445.SAMN04489727_3957"/>
<protein>
    <submittedName>
        <fullName evidence="2">Uncharacterized protein</fullName>
    </submittedName>
</protein>
<reference evidence="3" key="1">
    <citation type="submission" date="2016-10" db="EMBL/GenBank/DDBJ databases">
        <authorList>
            <person name="Varghese N."/>
            <person name="Submissions S."/>
        </authorList>
    </citation>
    <scope>NUCLEOTIDE SEQUENCE [LARGE SCALE GENOMIC DNA]</scope>
    <source>
        <strain evidence="3">DSM 44544</strain>
    </source>
</reference>
<dbReference type="Proteomes" id="UP000199622">
    <property type="component" value="Unassembled WGS sequence"/>
</dbReference>
<evidence type="ECO:0000313" key="2">
    <source>
        <dbReference type="EMBL" id="SEC49407.1"/>
    </source>
</evidence>